<organism evidence="2 3">
    <name type="scientific">Prosthecochloris ethylica</name>
    <dbReference type="NCBI Taxonomy" id="2743976"/>
    <lineage>
        <taxon>Bacteria</taxon>
        <taxon>Pseudomonadati</taxon>
        <taxon>Chlorobiota</taxon>
        <taxon>Chlorobiia</taxon>
        <taxon>Chlorobiales</taxon>
        <taxon>Chlorobiaceae</taxon>
        <taxon>Prosthecochloris</taxon>
    </lineage>
</organism>
<dbReference type="SUPFAM" id="SSF143422">
    <property type="entry name" value="Transposase IS200-like"/>
    <property type="match status" value="1"/>
</dbReference>
<dbReference type="PANTHER" id="PTHR34322:SF2">
    <property type="entry name" value="TRANSPOSASE IS200-LIKE DOMAIN-CONTAINING PROTEIN"/>
    <property type="match status" value="1"/>
</dbReference>
<evidence type="ECO:0000313" key="2">
    <source>
        <dbReference type="EMBL" id="MBF0636560.1"/>
    </source>
</evidence>
<dbReference type="SMART" id="SM01321">
    <property type="entry name" value="Y1_Tnp"/>
    <property type="match status" value="1"/>
</dbReference>
<dbReference type="Pfam" id="PF01797">
    <property type="entry name" value="Y1_Tnp"/>
    <property type="match status" value="1"/>
</dbReference>
<protein>
    <submittedName>
        <fullName evidence="2">Transposase</fullName>
    </submittedName>
</protein>
<sequence>MPRGPRLDVPGTLHHVMFRGVNGKDIVLDDDDRRFFIARLGSIANVSGTPIYAWALMNNHAHLLLKSGAAGLSAFMRKLLTGYAVFFNQRHGFQGHVFQNRYKSIVCEERQYFLKLVSYIHLNPLRARLVSSLEELDRYPWCGHAVVMGYCRQNWQDRQAVLRHFGEREAESCNVYRNYLNSESGLGEQPELTGGGLLRSCGGWSEVKSKRKLGEQPFGDERILGSSEFVRRILDEEQGDLQGSLSVMKLEEKAERRLKEACDHAGISVNALQSGSRVKPCPTVRKELAVEFVRELGLSYAVTARLLGVSSSAIKQILLRLGLYT</sequence>
<keyword evidence="3" id="KW-1185">Reference proteome</keyword>
<reference evidence="2 3" key="1">
    <citation type="journal article" date="2020" name="Microorganisms">
        <title>Simultaneous Genome Sequencing of Prosthecochloris ethylica and Desulfuromonas acetoxidans within a Syntrophic Mixture Reveals Unique Pili and Protein Interactions.</title>
        <authorList>
            <person name="Kyndt J.A."/>
            <person name="Van Beeumen J.J."/>
            <person name="Meyer T.E."/>
        </authorList>
    </citation>
    <scope>NUCLEOTIDE SEQUENCE [LARGE SCALE GENOMIC DNA]</scope>
    <source>
        <strain evidence="2 3">N3</strain>
    </source>
</reference>
<feature type="domain" description="Transposase IS200-like" evidence="1">
    <location>
        <begin position="9"/>
        <end position="123"/>
    </location>
</feature>
<comment type="caution">
    <text evidence="2">The sequence shown here is derived from an EMBL/GenBank/DDBJ whole genome shotgun (WGS) entry which is preliminary data.</text>
</comment>
<evidence type="ECO:0000259" key="1">
    <source>
        <dbReference type="SMART" id="SM01321"/>
    </source>
</evidence>
<gene>
    <name evidence="2" type="ORF">INT08_05120</name>
</gene>
<dbReference type="Proteomes" id="UP000619838">
    <property type="component" value="Unassembled WGS sequence"/>
</dbReference>
<dbReference type="EMBL" id="JADGII010000006">
    <property type="protein sequence ID" value="MBF0636560.1"/>
    <property type="molecule type" value="Genomic_DNA"/>
</dbReference>
<evidence type="ECO:0000313" key="3">
    <source>
        <dbReference type="Proteomes" id="UP000619838"/>
    </source>
</evidence>
<dbReference type="InterPro" id="IPR036515">
    <property type="entry name" value="Transposase_17_sf"/>
</dbReference>
<dbReference type="RefSeq" id="WP_175187007.1">
    <property type="nucleotide sequence ID" value="NZ_JABVZQ010000003.1"/>
</dbReference>
<dbReference type="PANTHER" id="PTHR34322">
    <property type="entry name" value="TRANSPOSASE, Y1_TNP DOMAIN-CONTAINING"/>
    <property type="match status" value="1"/>
</dbReference>
<proteinExistence type="predicted"/>
<name>A0ABR9XRD3_9CHLB</name>
<dbReference type="InterPro" id="IPR002686">
    <property type="entry name" value="Transposase_17"/>
</dbReference>
<accession>A0ABR9XRD3</accession>
<dbReference type="Gene3D" id="3.30.70.1290">
    <property type="entry name" value="Transposase IS200-like"/>
    <property type="match status" value="1"/>
</dbReference>